<keyword evidence="1" id="KW-0175">Coiled coil</keyword>
<name>A0A9P5PGV4_9AGAR</name>
<organism evidence="2 3">
    <name type="scientific">Rhodocollybia butyracea</name>
    <dbReference type="NCBI Taxonomy" id="206335"/>
    <lineage>
        <taxon>Eukaryota</taxon>
        <taxon>Fungi</taxon>
        <taxon>Dikarya</taxon>
        <taxon>Basidiomycota</taxon>
        <taxon>Agaricomycotina</taxon>
        <taxon>Agaricomycetes</taxon>
        <taxon>Agaricomycetidae</taxon>
        <taxon>Agaricales</taxon>
        <taxon>Marasmiineae</taxon>
        <taxon>Omphalotaceae</taxon>
        <taxon>Rhodocollybia</taxon>
    </lineage>
</organism>
<dbReference type="AlphaFoldDB" id="A0A9P5PGV4"/>
<keyword evidence="3" id="KW-1185">Reference proteome</keyword>
<feature type="coiled-coil region" evidence="1">
    <location>
        <begin position="218"/>
        <end position="245"/>
    </location>
</feature>
<evidence type="ECO:0000313" key="3">
    <source>
        <dbReference type="Proteomes" id="UP000772434"/>
    </source>
</evidence>
<dbReference type="EMBL" id="JADNRY010000108">
    <property type="protein sequence ID" value="KAF9065121.1"/>
    <property type="molecule type" value="Genomic_DNA"/>
</dbReference>
<comment type="caution">
    <text evidence="2">The sequence shown here is derived from an EMBL/GenBank/DDBJ whole genome shotgun (WGS) entry which is preliminary data.</text>
</comment>
<proteinExistence type="predicted"/>
<gene>
    <name evidence="2" type="ORF">BDP27DRAFT_1464643</name>
</gene>
<accession>A0A9P5PGV4</accession>
<reference evidence="2" key="1">
    <citation type="submission" date="2020-11" db="EMBL/GenBank/DDBJ databases">
        <authorList>
            <consortium name="DOE Joint Genome Institute"/>
            <person name="Ahrendt S."/>
            <person name="Riley R."/>
            <person name="Andreopoulos W."/>
            <person name="Labutti K."/>
            <person name="Pangilinan J."/>
            <person name="Ruiz-Duenas F.J."/>
            <person name="Barrasa J.M."/>
            <person name="Sanchez-Garcia M."/>
            <person name="Camarero S."/>
            <person name="Miyauchi S."/>
            <person name="Serrano A."/>
            <person name="Linde D."/>
            <person name="Babiker R."/>
            <person name="Drula E."/>
            <person name="Ayuso-Fernandez I."/>
            <person name="Pacheco R."/>
            <person name="Padilla G."/>
            <person name="Ferreira P."/>
            <person name="Barriuso J."/>
            <person name="Kellner H."/>
            <person name="Castanera R."/>
            <person name="Alfaro M."/>
            <person name="Ramirez L."/>
            <person name="Pisabarro A.G."/>
            <person name="Kuo A."/>
            <person name="Tritt A."/>
            <person name="Lipzen A."/>
            <person name="He G."/>
            <person name="Yan M."/>
            <person name="Ng V."/>
            <person name="Cullen D."/>
            <person name="Martin F."/>
            <person name="Rosso M.-N."/>
            <person name="Henrissat B."/>
            <person name="Hibbett D."/>
            <person name="Martinez A.T."/>
            <person name="Grigoriev I.V."/>
        </authorList>
    </citation>
    <scope>NUCLEOTIDE SEQUENCE</scope>
    <source>
        <strain evidence="2">AH 40177</strain>
    </source>
</reference>
<evidence type="ECO:0000313" key="2">
    <source>
        <dbReference type="EMBL" id="KAF9065121.1"/>
    </source>
</evidence>
<protein>
    <submittedName>
        <fullName evidence="2">Uncharacterized protein</fullName>
    </submittedName>
</protein>
<evidence type="ECO:0000256" key="1">
    <source>
        <dbReference type="SAM" id="Coils"/>
    </source>
</evidence>
<sequence length="365" mass="41632">MYHVPSAYYPSMNSPPARLSVALLALLEHKKAQEELKELQIIIDRLDVKNNPVHELRFGKLCPQFHMLEVKAGNAQEELHRSMDRIEFYSAEDADKKIAKMKQMIRILDTEVLPELQAQLALSSAHASSDNMDLADFNDSRNSPGLEFLDFKVRIDDNVEMALDAVDSFESIAIPNSLLFQSEHTQTDTSLDINDDLPTKICQCLLLLKYRRSQVETLQEENDAMEALNLELAIHLQQLEAASDSRRKMLTAARAHMMTLEHHSHERQTKEVLTVTSTVVHRTIDQEVVPLLDKLKKEVEKQVVKITLEHESYQTRCKGIAEERQVIQSIELPSVPMEIDFDFEDYVAQTDSEFFLGGSSSSPWS</sequence>
<dbReference type="Proteomes" id="UP000772434">
    <property type="component" value="Unassembled WGS sequence"/>
</dbReference>